<evidence type="ECO:0000256" key="2">
    <source>
        <dbReference type="ARBA" id="ARBA00022448"/>
    </source>
</evidence>
<dbReference type="GO" id="GO:0009279">
    <property type="term" value="C:cell outer membrane"/>
    <property type="evidence" value="ECO:0007669"/>
    <property type="project" value="UniProtKB-SubCell"/>
</dbReference>
<dbReference type="Gene3D" id="2.170.130.10">
    <property type="entry name" value="TonB-dependent receptor, plug domain"/>
    <property type="match status" value="1"/>
</dbReference>
<organism evidence="9 10">
    <name type="scientific">Mucilaginibacter gracilis</name>
    <dbReference type="NCBI Taxonomy" id="423350"/>
    <lineage>
        <taxon>Bacteria</taxon>
        <taxon>Pseudomonadati</taxon>
        <taxon>Bacteroidota</taxon>
        <taxon>Sphingobacteriia</taxon>
        <taxon>Sphingobacteriales</taxon>
        <taxon>Sphingobacteriaceae</taxon>
        <taxon>Mucilaginibacter</taxon>
    </lineage>
</organism>
<evidence type="ECO:0000256" key="4">
    <source>
        <dbReference type="ARBA" id="ARBA00022692"/>
    </source>
</evidence>
<dbReference type="InterPro" id="IPR008969">
    <property type="entry name" value="CarboxyPept-like_regulatory"/>
</dbReference>
<name>A0A495IUJ0_9SPHI</name>
<dbReference type="Gene3D" id="2.40.170.20">
    <property type="entry name" value="TonB-dependent receptor, beta-barrel domain"/>
    <property type="match status" value="1"/>
</dbReference>
<evidence type="ECO:0000256" key="6">
    <source>
        <dbReference type="ARBA" id="ARBA00023237"/>
    </source>
</evidence>
<dbReference type="EMBL" id="RBKU01000001">
    <property type="protein sequence ID" value="RKR80143.1"/>
    <property type="molecule type" value="Genomic_DNA"/>
</dbReference>
<evidence type="ECO:0000259" key="8">
    <source>
        <dbReference type="Pfam" id="PF07715"/>
    </source>
</evidence>
<dbReference type="NCBIfam" id="TIGR04057">
    <property type="entry name" value="SusC_RagA_signa"/>
    <property type="match status" value="1"/>
</dbReference>
<keyword evidence="4 7" id="KW-0812">Transmembrane</keyword>
<dbReference type="PROSITE" id="PS52016">
    <property type="entry name" value="TONB_DEPENDENT_REC_3"/>
    <property type="match status" value="1"/>
</dbReference>
<sequence length="1019" mass="111671">MLSVALWSYGQSRTVTGTVTDDKNELLPGATIMVKGTSTVTSTNIKGAYSINVSDENAILVVSFVGFDNLEVKVGKQSVHNIQLLQQSKTLSDVVVTGYQTQKKADLTGAVSVVDVKELKKMPNNNPIQALQGRVPGMLIYTDGSPSGSNVNILIRGISSINGTNPLYVIDGVATTAGMHELNPNDIESIQVLKDASSASIYGSRAASGVIIITTKKAKKGELQVNANARRSYSFYESKLNVLDAEGYGKAAWQASANDAIAYGGSPLSSYLIYQFDWKQNANGTYSLNKINIPEYIDPAKTMKTANTDWFKEISQTGISQNYDLSVAHGTDKGSSVFSMDYTDNQGIVKTTDFKRISARMNTDYKLINDKLLIGENFTASTTQEVQGNTLNAALQALPVIPVHTVDGIGWGGPYGGMNDRQNPVRLLEDNKQNHYNYLRLFGNAFADLEVINGLHLRSSLGIDYGNYTMRNMQLAYVSGYLNNPINQVTMTNSNTTKLTWTNTLDYKRIIGKHSIDVLGGFEAYKENNLDFSASRQGFASEDPNYMYLNAGTGLKDNGGGASEYRLLSYFGKVNYVYNEKYLASATVRYDGSSRFGTNNQFGLFPAFSVGWRINNEDFIKNNVRFISDLKLRYGYGKNGNQDNIPATASKTLYATNYNGTSYNFSGSGSGNLPSGYQIIQRSNDDVKWETTTQSNLGLDFGFLEQKVFGSVDVFVKKTSDMLITPAYIAVIGEGGNRTVNGASLENRGFEFLIGYRGRIASKVDFEVTGNIATYRNKFTSLPAEVVNSYGGNGTGDNILGHAVGSGYGYVADGLFTTTDQVLTSADQLGKGLGRIRYKDLNGDGVINEKDQAWIFNPTPDYTYGVNFNFSYKGFDLTMFFQGVGNQQINVQDIKSATDFWSVSETGSNKGTRLLNAWSVSNPNSTIPALTLTDRNNESRFSTYYIENGRYLKLRNLQIGYSLPKNLLSKIKASNFNVYVSGQNLFTIKSKSFSGVDPEIPSYGYPIPTMITTGIKVAF</sequence>
<evidence type="ECO:0000313" key="10">
    <source>
        <dbReference type="Proteomes" id="UP000268007"/>
    </source>
</evidence>
<dbReference type="InterPro" id="IPR012910">
    <property type="entry name" value="Plug_dom"/>
</dbReference>
<dbReference type="Gene3D" id="2.60.40.1120">
    <property type="entry name" value="Carboxypeptidase-like, regulatory domain"/>
    <property type="match status" value="1"/>
</dbReference>
<dbReference type="Pfam" id="PF07715">
    <property type="entry name" value="Plug"/>
    <property type="match status" value="1"/>
</dbReference>
<feature type="domain" description="TonB-dependent receptor plug" evidence="8">
    <location>
        <begin position="104"/>
        <end position="210"/>
    </location>
</feature>
<dbReference type="InterPro" id="IPR023996">
    <property type="entry name" value="TonB-dep_OMP_SusC/RagA"/>
</dbReference>
<evidence type="ECO:0000256" key="1">
    <source>
        <dbReference type="ARBA" id="ARBA00004571"/>
    </source>
</evidence>
<accession>A0A495IUJ0</accession>
<dbReference type="InterPro" id="IPR023997">
    <property type="entry name" value="TonB-dep_OMP_SusC/RagA_CS"/>
</dbReference>
<keyword evidence="6 7" id="KW-0998">Cell outer membrane</keyword>
<evidence type="ECO:0000256" key="5">
    <source>
        <dbReference type="ARBA" id="ARBA00023136"/>
    </source>
</evidence>
<evidence type="ECO:0000256" key="3">
    <source>
        <dbReference type="ARBA" id="ARBA00022452"/>
    </source>
</evidence>
<keyword evidence="5 7" id="KW-0472">Membrane</keyword>
<protein>
    <submittedName>
        <fullName evidence="9">TonB-linked SusC/RagA family outer membrane protein</fullName>
    </submittedName>
</protein>
<dbReference type="InterPro" id="IPR036942">
    <property type="entry name" value="Beta-barrel_TonB_sf"/>
</dbReference>
<dbReference type="Pfam" id="PF13715">
    <property type="entry name" value="CarbopepD_reg_2"/>
    <property type="match status" value="1"/>
</dbReference>
<reference evidence="9 10" key="1">
    <citation type="submission" date="2018-10" db="EMBL/GenBank/DDBJ databases">
        <title>Genomic Encyclopedia of Archaeal and Bacterial Type Strains, Phase II (KMG-II): from individual species to whole genera.</title>
        <authorList>
            <person name="Goeker M."/>
        </authorList>
    </citation>
    <scope>NUCLEOTIDE SEQUENCE [LARGE SCALE GENOMIC DNA]</scope>
    <source>
        <strain evidence="9 10">DSM 18602</strain>
    </source>
</reference>
<dbReference type="InterPro" id="IPR037066">
    <property type="entry name" value="Plug_dom_sf"/>
</dbReference>
<dbReference type="NCBIfam" id="TIGR04056">
    <property type="entry name" value="OMP_RagA_SusC"/>
    <property type="match status" value="1"/>
</dbReference>
<comment type="caution">
    <text evidence="9">The sequence shown here is derived from an EMBL/GenBank/DDBJ whole genome shotgun (WGS) entry which is preliminary data.</text>
</comment>
<gene>
    <name evidence="9" type="ORF">BDD43_0238</name>
</gene>
<dbReference type="SUPFAM" id="SSF56935">
    <property type="entry name" value="Porins"/>
    <property type="match status" value="1"/>
</dbReference>
<evidence type="ECO:0000313" key="9">
    <source>
        <dbReference type="EMBL" id="RKR80143.1"/>
    </source>
</evidence>
<comment type="subcellular location">
    <subcellularLocation>
        <location evidence="1 7">Cell outer membrane</location>
        <topology evidence="1 7">Multi-pass membrane protein</topology>
    </subcellularLocation>
</comment>
<comment type="similarity">
    <text evidence="7">Belongs to the TonB-dependent receptor family.</text>
</comment>
<dbReference type="InterPro" id="IPR039426">
    <property type="entry name" value="TonB-dep_rcpt-like"/>
</dbReference>
<evidence type="ECO:0000256" key="7">
    <source>
        <dbReference type="PROSITE-ProRule" id="PRU01360"/>
    </source>
</evidence>
<proteinExistence type="inferred from homology"/>
<keyword evidence="10" id="KW-1185">Reference proteome</keyword>
<keyword evidence="2 7" id="KW-0813">Transport</keyword>
<dbReference type="AlphaFoldDB" id="A0A495IUJ0"/>
<keyword evidence="3 7" id="KW-1134">Transmembrane beta strand</keyword>
<dbReference type="SUPFAM" id="SSF49464">
    <property type="entry name" value="Carboxypeptidase regulatory domain-like"/>
    <property type="match status" value="1"/>
</dbReference>
<dbReference type="Proteomes" id="UP000268007">
    <property type="component" value="Unassembled WGS sequence"/>
</dbReference>